<gene>
    <name evidence="11" type="ORF">NP493_599g02062</name>
</gene>
<comment type="similarity">
    <text evidence="1">Belongs to the peptidase C2 family.</text>
</comment>
<dbReference type="GO" id="GO:0005737">
    <property type="term" value="C:cytoplasm"/>
    <property type="evidence" value="ECO:0007669"/>
    <property type="project" value="TreeGrafter"/>
</dbReference>
<dbReference type="SUPFAM" id="SSF49758">
    <property type="entry name" value="Calpain large subunit, middle domain (domain III)"/>
    <property type="match status" value="1"/>
</dbReference>
<reference evidence="11" key="1">
    <citation type="journal article" date="2023" name="Mol. Biol. Evol.">
        <title>Third-Generation Sequencing Reveals the Adaptive Role of the Epigenome in Three Deep-Sea Polychaetes.</title>
        <authorList>
            <person name="Perez M."/>
            <person name="Aroh O."/>
            <person name="Sun Y."/>
            <person name="Lan Y."/>
            <person name="Juniper S.K."/>
            <person name="Young C.R."/>
            <person name="Angers B."/>
            <person name="Qian P.Y."/>
        </authorList>
    </citation>
    <scope>NUCLEOTIDE SEQUENCE</scope>
    <source>
        <strain evidence="11">R07B-5</strain>
    </source>
</reference>
<keyword evidence="4" id="KW-0677">Repeat</keyword>
<dbReference type="GO" id="GO:0006508">
    <property type="term" value="P:proteolysis"/>
    <property type="evidence" value="ECO:0007669"/>
    <property type="project" value="UniProtKB-KW"/>
</dbReference>
<dbReference type="PROSITE" id="PS50203">
    <property type="entry name" value="CALPAIN_CAT"/>
    <property type="match status" value="1"/>
</dbReference>
<dbReference type="CDD" id="cd00044">
    <property type="entry name" value="CysPc"/>
    <property type="match status" value="1"/>
</dbReference>
<dbReference type="InterPro" id="IPR022684">
    <property type="entry name" value="Calpain_cysteine_protease"/>
</dbReference>
<evidence type="ECO:0000256" key="2">
    <source>
        <dbReference type="ARBA" id="ARBA00022670"/>
    </source>
</evidence>
<dbReference type="Gene3D" id="2.60.120.380">
    <property type="match status" value="1"/>
</dbReference>
<evidence type="ECO:0000256" key="1">
    <source>
        <dbReference type="ARBA" id="ARBA00007623"/>
    </source>
</evidence>
<dbReference type="InterPro" id="IPR038765">
    <property type="entry name" value="Papain-like_cys_pep_sf"/>
</dbReference>
<dbReference type="FunFam" id="2.60.120.380:FF:000001">
    <property type="entry name" value="Calpain-1 catalytic subunit"/>
    <property type="match status" value="1"/>
</dbReference>
<evidence type="ECO:0000256" key="8">
    <source>
        <dbReference type="PIRSR" id="PIRSR622684-1"/>
    </source>
</evidence>
<dbReference type="SUPFAM" id="SSF54001">
    <property type="entry name" value="Cysteine proteinases"/>
    <property type="match status" value="1"/>
</dbReference>
<dbReference type="Pfam" id="PF00648">
    <property type="entry name" value="Peptidase_C2"/>
    <property type="match status" value="1"/>
</dbReference>
<dbReference type="AlphaFoldDB" id="A0AAD9NQV6"/>
<dbReference type="Proteomes" id="UP001209878">
    <property type="component" value="Unassembled WGS sequence"/>
</dbReference>
<organism evidence="11 12">
    <name type="scientific">Ridgeia piscesae</name>
    <name type="common">Tubeworm</name>
    <dbReference type="NCBI Taxonomy" id="27915"/>
    <lineage>
        <taxon>Eukaryota</taxon>
        <taxon>Metazoa</taxon>
        <taxon>Spiralia</taxon>
        <taxon>Lophotrochozoa</taxon>
        <taxon>Annelida</taxon>
        <taxon>Polychaeta</taxon>
        <taxon>Sedentaria</taxon>
        <taxon>Canalipalpata</taxon>
        <taxon>Sabellida</taxon>
        <taxon>Siboglinidae</taxon>
        <taxon>Ridgeia</taxon>
    </lineage>
</organism>
<accession>A0AAD9NQV6</accession>
<evidence type="ECO:0000256" key="9">
    <source>
        <dbReference type="PROSITE-ProRule" id="PRU00239"/>
    </source>
</evidence>
<keyword evidence="3" id="KW-0479">Metal-binding</keyword>
<dbReference type="InterPro" id="IPR001300">
    <property type="entry name" value="Peptidase_C2_calpain_cat"/>
</dbReference>
<sequence length="558" mass="63499">MSRRYQIGFGPRRDKGFRFQPTIRDIGGLGRRADYQPRGDDEQPNTYDDVKATCQEEGCLWEDPDFPAEESSIYFKDPPSVWPDIEWLRPGEICDDPQLFIDGANRMDVNQGILGDCWLLAAVSCLATNQKLLHRVIPDGQNFEEGDYAGVFRFVLWQYGRWVEVLIDDRLPTNNGKLIYMHSDDKNEFWSALLEKAYAKLNGSYESLSGGLTSEALTDFTGGVVERFQLKEQTPDDLYKRMVKAFTKGALMGCSIDASPDEMEGQLDNGLIIGHAYSITDVRYVDVETPRVSGRIPMVRVRNPWGDSHEWKGAWGDGSEEWSLIQDDEREEMGLMFDHDGEFWMSYKDFSGEYEKLEICHLGPDTLAAVDNDEEDTKWEGSVCDGSWKRRVNAGGCRNFADTFWTNPQFRVSIVDPDEDDEDGNGSIIVGLMQKERRKMRMEGKDNHTIGYAIYELANTDSGTLDRRYLETHRSAAMSKTFTNLREVSGHHSLPPGDYVIIPSTFEPNEEGDFVLRIFSEQKHEVNELDEETGLAEPDVSNCEMLCHSALAVVYENQ</sequence>
<dbReference type="Pfam" id="PF01067">
    <property type="entry name" value="Calpain_III"/>
    <property type="match status" value="1"/>
</dbReference>
<evidence type="ECO:0000313" key="12">
    <source>
        <dbReference type="Proteomes" id="UP001209878"/>
    </source>
</evidence>
<keyword evidence="6 9" id="KW-0788">Thiol protease</keyword>
<evidence type="ECO:0000313" key="11">
    <source>
        <dbReference type="EMBL" id="KAK2177398.1"/>
    </source>
</evidence>
<keyword evidence="7" id="KW-0106">Calcium</keyword>
<dbReference type="PANTHER" id="PTHR10183:SF433">
    <property type="entry name" value="CALPAIN-A-RELATED"/>
    <property type="match status" value="1"/>
</dbReference>
<feature type="active site" evidence="8 9">
    <location>
        <position position="275"/>
    </location>
</feature>
<dbReference type="InterPro" id="IPR033883">
    <property type="entry name" value="C2_III"/>
</dbReference>
<dbReference type="InterPro" id="IPR022683">
    <property type="entry name" value="Calpain_III"/>
</dbReference>
<evidence type="ECO:0000256" key="7">
    <source>
        <dbReference type="ARBA" id="ARBA00022837"/>
    </source>
</evidence>
<dbReference type="InterPro" id="IPR000169">
    <property type="entry name" value="Pept_cys_AS"/>
</dbReference>
<dbReference type="InterPro" id="IPR022682">
    <property type="entry name" value="Calpain_domain_III"/>
</dbReference>
<evidence type="ECO:0000256" key="4">
    <source>
        <dbReference type="ARBA" id="ARBA00022737"/>
    </source>
</evidence>
<dbReference type="FunFam" id="3.90.70.10:FF:000001">
    <property type="entry name" value="Calpain-1 catalytic subunit"/>
    <property type="match status" value="1"/>
</dbReference>
<keyword evidence="5 9" id="KW-0378">Hydrolase</keyword>
<dbReference type="EMBL" id="JAODUO010000600">
    <property type="protein sequence ID" value="KAK2177398.1"/>
    <property type="molecule type" value="Genomic_DNA"/>
</dbReference>
<dbReference type="InterPro" id="IPR036213">
    <property type="entry name" value="Calpain_III_sf"/>
</dbReference>
<keyword evidence="12" id="KW-1185">Reference proteome</keyword>
<dbReference type="GO" id="GO:0004198">
    <property type="term" value="F:calcium-dependent cysteine-type endopeptidase activity"/>
    <property type="evidence" value="ECO:0007669"/>
    <property type="project" value="InterPro"/>
</dbReference>
<evidence type="ECO:0000256" key="5">
    <source>
        <dbReference type="ARBA" id="ARBA00022801"/>
    </source>
</evidence>
<keyword evidence="2 9" id="KW-0645">Protease</keyword>
<dbReference type="CDD" id="cd00214">
    <property type="entry name" value="Calpain_III"/>
    <property type="match status" value="1"/>
</dbReference>
<feature type="active site" evidence="8 9">
    <location>
        <position position="303"/>
    </location>
</feature>
<evidence type="ECO:0000259" key="10">
    <source>
        <dbReference type="PROSITE" id="PS50203"/>
    </source>
</evidence>
<dbReference type="Gene3D" id="3.90.70.10">
    <property type="entry name" value="Cysteine proteinases"/>
    <property type="match status" value="1"/>
</dbReference>
<feature type="domain" description="Calpain catalytic" evidence="10">
    <location>
        <begin position="60"/>
        <end position="363"/>
    </location>
</feature>
<dbReference type="SMART" id="SM00720">
    <property type="entry name" value="calpain_III"/>
    <property type="match status" value="1"/>
</dbReference>
<dbReference type="PANTHER" id="PTHR10183">
    <property type="entry name" value="CALPAIN"/>
    <property type="match status" value="1"/>
</dbReference>
<protein>
    <recommendedName>
        <fullName evidence="10">Calpain catalytic domain-containing protein</fullName>
    </recommendedName>
</protein>
<dbReference type="PRINTS" id="PR00704">
    <property type="entry name" value="CALPAIN"/>
</dbReference>
<name>A0AAD9NQV6_RIDPI</name>
<proteinExistence type="inferred from homology"/>
<dbReference type="GO" id="GO:0046872">
    <property type="term" value="F:metal ion binding"/>
    <property type="evidence" value="ECO:0007669"/>
    <property type="project" value="UniProtKB-KW"/>
</dbReference>
<evidence type="ECO:0000256" key="6">
    <source>
        <dbReference type="ARBA" id="ARBA00022807"/>
    </source>
</evidence>
<dbReference type="SMART" id="SM00230">
    <property type="entry name" value="CysPc"/>
    <property type="match status" value="1"/>
</dbReference>
<feature type="active site" evidence="8 9">
    <location>
        <position position="117"/>
    </location>
</feature>
<dbReference type="PROSITE" id="PS00139">
    <property type="entry name" value="THIOL_PROTEASE_CYS"/>
    <property type="match status" value="1"/>
</dbReference>
<comment type="caution">
    <text evidence="11">The sequence shown here is derived from an EMBL/GenBank/DDBJ whole genome shotgun (WGS) entry which is preliminary data.</text>
</comment>
<evidence type="ECO:0000256" key="3">
    <source>
        <dbReference type="ARBA" id="ARBA00022723"/>
    </source>
</evidence>